<evidence type="ECO:0000256" key="6">
    <source>
        <dbReference type="ARBA" id="ARBA00022833"/>
    </source>
</evidence>
<dbReference type="FunFam" id="3.40.140.10:FF:000005">
    <property type="entry name" value="tRNA-specific adenosine deaminase"/>
    <property type="match status" value="1"/>
</dbReference>
<dbReference type="InterPro" id="IPR002125">
    <property type="entry name" value="CMP_dCMP_dom"/>
</dbReference>
<comment type="subunit">
    <text evidence="2 8">Homodimer.</text>
</comment>
<dbReference type="Pfam" id="PF04994">
    <property type="entry name" value="TfoX_C"/>
    <property type="match status" value="1"/>
</dbReference>
<evidence type="ECO:0000313" key="11">
    <source>
        <dbReference type="Proteomes" id="UP000295611"/>
    </source>
</evidence>
<sequence>MPLASPPLPPKALAWLNQRGIRTRDDLLRQGVVHTFLQFKAAGLPASARLLFALEASARGLHWNQLDDDDRQQLKRALAAHPPVRLPPAADDGERFMRRALALAAQAADVGEVPVGAVVVHEGEIVGEGFNQPIGLSDPSAHAELRALRQAAARIGNYRLSGCDVYVTLEPCPMCSGAMLHARIDRVIYAAADTKTGAAGSVIDLFAERRLNAHTACFGGLLADEAGTMLSEFFRARRTAAP</sequence>
<feature type="active site" description="Proton donor" evidence="8">
    <location>
        <position position="144"/>
    </location>
</feature>
<dbReference type="EC" id="3.5.4.33" evidence="8"/>
<dbReference type="PANTHER" id="PTHR11079">
    <property type="entry name" value="CYTOSINE DEAMINASE FAMILY MEMBER"/>
    <property type="match status" value="1"/>
</dbReference>
<evidence type="ECO:0000256" key="1">
    <source>
        <dbReference type="ARBA" id="ARBA00010669"/>
    </source>
</evidence>
<evidence type="ECO:0000313" key="10">
    <source>
        <dbReference type="EMBL" id="TDR73613.1"/>
    </source>
</evidence>
<dbReference type="Pfam" id="PF00383">
    <property type="entry name" value="dCMP_cyt_deam_1"/>
    <property type="match status" value="1"/>
</dbReference>
<keyword evidence="3 8" id="KW-0819">tRNA processing</keyword>
<reference evidence="10 11" key="1">
    <citation type="submission" date="2019-03" db="EMBL/GenBank/DDBJ databases">
        <title>Genomic Encyclopedia of Type Strains, Phase III (KMG-III): the genomes of soil and plant-associated and newly described type strains.</title>
        <authorList>
            <person name="Whitman W."/>
        </authorList>
    </citation>
    <scope>NUCLEOTIDE SEQUENCE [LARGE SCALE GENOMIC DNA]</scope>
    <source>
        <strain evidence="10 11">CECT 8976</strain>
    </source>
</reference>
<keyword evidence="6 8" id="KW-0862">Zinc</keyword>
<comment type="cofactor">
    <cofactor evidence="8">
        <name>Zn(2+)</name>
        <dbReference type="ChEBI" id="CHEBI:29105"/>
    </cofactor>
    <text evidence="8">Binds 1 zinc ion per subunit.</text>
</comment>
<dbReference type="GO" id="GO:0052717">
    <property type="term" value="F:tRNA-specific adenosine-34 deaminase activity"/>
    <property type="evidence" value="ECO:0007669"/>
    <property type="project" value="UniProtKB-UniRule"/>
</dbReference>
<evidence type="ECO:0000259" key="9">
    <source>
        <dbReference type="PROSITE" id="PS51747"/>
    </source>
</evidence>
<dbReference type="InterPro" id="IPR016193">
    <property type="entry name" value="Cytidine_deaminase-like"/>
</dbReference>
<dbReference type="Gene3D" id="3.40.140.10">
    <property type="entry name" value="Cytidine Deaminase, domain 2"/>
    <property type="match status" value="1"/>
</dbReference>
<dbReference type="EMBL" id="SNZP01000013">
    <property type="protein sequence ID" value="TDR73613.1"/>
    <property type="molecule type" value="Genomic_DNA"/>
</dbReference>
<comment type="caution">
    <text evidence="10">The sequence shown here is derived from an EMBL/GenBank/DDBJ whole genome shotgun (WGS) entry which is preliminary data.</text>
</comment>
<evidence type="ECO:0000256" key="4">
    <source>
        <dbReference type="ARBA" id="ARBA00022723"/>
    </source>
</evidence>
<dbReference type="InterPro" id="IPR007077">
    <property type="entry name" value="TfoX_C"/>
</dbReference>
<name>A0A4R7B202_9NEIS</name>
<comment type="catalytic activity">
    <reaction evidence="7 8">
        <text>adenosine(34) in tRNA + H2O + H(+) = inosine(34) in tRNA + NH4(+)</text>
        <dbReference type="Rhea" id="RHEA:43168"/>
        <dbReference type="Rhea" id="RHEA-COMP:10373"/>
        <dbReference type="Rhea" id="RHEA-COMP:10374"/>
        <dbReference type="ChEBI" id="CHEBI:15377"/>
        <dbReference type="ChEBI" id="CHEBI:15378"/>
        <dbReference type="ChEBI" id="CHEBI:28938"/>
        <dbReference type="ChEBI" id="CHEBI:74411"/>
        <dbReference type="ChEBI" id="CHEBI:82852"/>
        <dbReference type="EC" id="3.5.4.33"/>
    </reaction>
</comment>
<accession>A0A4R7B202</accession>
<protein>
    <recommendedName>
        <fullName evidence="8">tRNA-specific adenosine deaminase</fullName>
        <ecNumber evidence="8">3.5.4.33</ecNumber>
    </recommendedName>
</protein>
<keyword evidence="11" id="KW-1185">Reference proteome</keyword>
<proteinExistence type="inferred from homology"/>
<feature type="binding site" evidence="8">
    <location>
        <position position="172"/>
    </location>
    <ligand>
        <name>Zn(2+)</name>
        <dbReference type="ChEBI" id="CHEBI:29105"/>
        <note>catalytic</note>
    </ligand>
</feature>
<dbReference type="GO" id="GO:0002100">
    <property type="term" value="P:tRNA wobble adenosine to inosine editing"/>
    <property type="evidence" value="ECO:0007669"/>
    <property type="project" value="UniProtKB-UniRule"/>
</dbReference>
<dbReference type="AlphaFoldDB" id="A0A4R7B202"/>
<feature type="binding site" evidence="8">
    <location>
        <position position="142"/>
    </location>
    <ligand>
        <name>Zn(2+)</name>
        <dbReference type="ChEBI" id="CHEBI:29105"/>
        <note>catalytic</note>
    </ligand>
</feature>
<feature type="domain" description="CMP/dCMP-type deaminase" evidence="9">
    <location>
        <begin position="91"/>
        <end position="202"/>
    </location>
</feature>
<organism evidence="10 11">
    <name type="scientific">Paludibacterium purpuratum</name>
    <dbReference type="NCBI Taxonomy" id="1144873"/>
    <lineage>
        <taxon>Bacteria</taxon>
        <taxon>Pseudomonadati</taxon>
        <taxon>Pseudomonadota</taxon>
        <taxon>Betaproteobacteria</taxon>
        <taxon>Neisseriales</taxon>
        <taxon>Chromobacteriaceae</taxon>
        <taxon>Paludibacterium</taxon>
    </lineage>
</organism>
<dbReference type="GO" id="GO:0008270">
    <property type="term" value="F:zinc ion binding"/>
    <property type="evidence" value="ECO:0007669"/>
    <property type="project" value="UniProtKB-UniRule"/>
</dbReference>
<dbReference type="InterPro" id="IPR028883">
    <property type="entry name" value="tRNA_aden_deaminase"/>
</dbReference>
<dbReference type="PROSITE" id="PS00903">
    <property type="entry name" value="CYT_DCMP_DEAMINASES_1"/>
    <property type="match status" value="1"/>
</dbReference>
<evidence type="ECO:0000256" key="7">
    <source>
        <dbReference type="ARBA" id="ARBA00048045"/>
    </source>
</evidence>
<gene>
    <name evidence="8" type="primary">tadA</name>
    <name evidence="10" type="ORF">DFP86_113120</name>
</gene>
<dbReference type="PROSITE" id="PS51747">
    <property type="entry name" value="CYT_DCMP_DEAMINASES_2"/>
    <property type="match status" value="1"/>
</dbReference>
<keyword evidence="4 8" id="KW-0479">Metal-binding</keyword>
<evidence type="ECO:0000256" key="3">
    <source>
        <dbReference type="ARBA" id="ARBA00022694"/>
    </source>
</evidence>
<dbReference type="PANTHER" id="PTHR11079:SF202">
    <property type="entry name" value="TRNA-SPECIFIC ADENOSINE DEAMINASE"/>
    <property type="match status" value="1"/>
</dbReference>
<evidence type="ECO:0000256" key="5">
    <source>
        <dbReference type="ARBA" id="ARBA00022801"/>
    </source>
</evidence>
<dbReference type="Gene3D" id="1.10.150.20">
    <property type="entry name" value="5' to 3' exonuclease, C-terminal subdomain"/>
    <property type="match status" value="1"/>
</dbReference>
<dbReference type="NCBIfam" id="NF008113">
    <property type="entry name" value="PRK10860.1"/>
    <property type="match status" value="1"/>
</dbReference>
<comment type="similarity">
    <text evidence="1">Belongs to the cytidine and deoxycytidylate deaminase family. ADAT2 subfamily.</text>
</comment>
<comment type="function">
    <text evidence="8">Catalyzes the deamination of adenosine to inosine at the wobble position 34 of tRNA(Arg2).</text>
</comment>
<dbReference type="InterPro" id="IPR016192">
    <property type="entry name" value="APOBEC/CMP_deaminase_Zn-bd"/>
</dbReference>
<dbReference type="SUPFAM" id="SSF53927">
    <property type="entry name" value="Cytidine deaminase-like"/>
    <property type="match status" value="1"/>
</dbReference>
<keyword evidence="5 8" id="KW-0378">Hydrolase</keyword>
<feature type="binding site" evidence="8">
    <location>
        <position position="175"/>
    </location>
    <ligand>
        <name>Zn(2+)</name>
        <dbReference type="ChEBI" id="CHEBI:29105"/>
        <note>catalytic</note>
    </ligand>
</feature>
<dbReference type="HAMAP" id="MF_00972">
    <property type="entry name" value="tRNA_aden_deaminase"/>
    <property type="match status" value="1"/>
</dbReference>
<evidence type="ECO:0000256" key="2">
    <source>
        <dbReference type="ARBA" id="ARBA00011738"/>
    </source>
</evidence>
<dbReference type="Proteomes" id="UP000295611">
    <property type="component" value="Unassembled WGS sequence"/>
</dbReference>
<dbReference type="RefSeq" id="WP_243729420.1">
    <property type="nucleotide sequence ID" value="NZ_SNZP01000013.1"/>
</dbReference>
<dbReference type="CDD" id="cd01285">
    <property type="entry name" value="nucleoside_deaminase"/>
    <property type="match status" value="1"/>
</dbReference>
<evidence type="ECO:0000256" key="8">
    <source>
        <dbReference type="HAMAP-Rule" id="MF_00972"/>
    </source>
</evidence>